<keyword evidence="4" id="KW-1015">Disulfide bond</keyword>
<dbReference type="Proteomes" id="UP000632289">
    <property type="component" value="Unassembled WGS sequence"/>
</dbReference>
<dbReference type="InterPro" id="IPR013766">
    <property type="entry name" value="Thioredoxin_domain"/>
</dbReference>
<evidence type="ECO:0000256" key="5">
    <source>
        <dbReference type="SAM" id="MobiDB-lite"/>
    </source>
</evidence>
<feature type="domain" description="Thioredoxin" evidence="6">
    <location>
        <begin position="61"/>
        <end position="211"/>
    </location>
</feature>
<dbReference type="GO" id="GO:0046872">
    <property type="term" value="F:metal ion binding"/>
    <property type="evidence" value="ECO:0007669"/>
    <property type="project" value="UniProtKB-KW"/>
</dbReference>
<name>A0A927IDR3_9ACTN</name>
<evidence type="ECO:0000313" key="8">
    <source>
        <dbReference type="Proteomes" id="UP000632289"/>
    </source>
</evidence>
<dbReference type="InterPro" id="IPR036249">
    <property type="entry name" value="Thioredoxin-like_sf"/>
</dbReference>
<keyword evidence="3" id="KW-0479">Metal-binding</keyword>
<evidence type="ECO:0000256" key="4">
    <source>
        <dbReference type="PIRSR" id="PIRSR603782-2"/>
    </source>
</evidence>
<feature type="binding site" evidence="3">
    <location>
        <position position="100"/>
    </location>
    <ligand>
        <name>Cu cation</name>
        <dbReference type="ChEBI" id="CHEBI:23378"/>
    </ligand>
</feature>
<dbReference type="SUPFAM" id="SSF52833">
    <property type="entry name" value="Thioredoxin-like"/>
    <property type="match status" value="1"/>
</dbReference>
<evidence type="ECO:0000256" key="3">
    <source>
        <dbReference type="PIRSR" id="PIRSR603782-1"/>
    </source>
</evidence>
<dbReference type="Gene3D" id="3.40.30.10">
    <property type="entry name" value="Glutaredoxin"/>
    <property type="match status" value="1"/>
</dbReference>
<dbReference type="Pfam" id="PF02630">
    <property type="entry name" value="SCO1-SenC"/>
    <property type="match status" value="1"/>
</dbReference>
<dbReference type="AlphaFoldDB" id="A0A927IDR3"/>
<organism evidence="7 8">
    <name type="scientific">Streptomyces chumphonensis</name>
    <dbReference type="NCBI Taxonomy" id="1214925"/>
    <lineage>
        <taxon>Bacteria</taxon>
        <taxon>Bacillati</taxon>
        <taxon>Actinomycetota</taxon>
        <taxon>Actinomycetes</taxon>
        <taxon>Kitasatosporales</taxon>
        <taxon>Streptomycetaceae</taxon>
        <taxon>Streptomyces</taxon>
    </lineage>
</organism>
<evidence type="ECO:0000256" key="1">
    <source>
        <dbReference type="ARBA" id="ARBA00010996"/>
    </source>
</evidence>
<dbReference type="InterPro" id="IPR003782">
    <property type="entry name" value="SCO1/SenC"/>
</dbReference>
<feature type="region of interest" description="Disordered" evidence="5">
    <location>
        <begin position="36"/>
        <end position="66"/>
    </location>
</feature>
<evidence type="ECO:0000259" key="6">
    <source>
        <dbReference type="PROSITE" id="PS51352"/>
    </source>
</evidence>
<dbReference type="PANTHER" id="PTHR12151:SF25">
    <property type="entry name" value="LINALOOL DEHYDRATASE_ISOMERASE DOMAIN-CONTAINING PROTEIN"/>
    <property type="match status" value="1"/>
</dbReference>
<evidence type="ECO:0000256" key="2">
    <source>
        <dbReference type="ARBA" id="ARBA00023008"/>
    </source>
</evidence>
<sequence length="230" mass="24289">MHSSSTPSRRGRHRRAGVALGTAVVLALGLAACGGSDGDAGEDRSVAEVSGAADTEQGTVLSKPFDKPDLVLTDTGGEEYSLVEETAGKPTLIYFGYTNCPDVCPLTMGNIAVAESQLDAEQREDLQVVFVTTDPERDTPEELGSWLKGVAPGAVGLTGDFATIQAGARSLGISIEPSTVNEDGEVESMHGSQVLYFSPEDDRARVLYTEDVPLETYEKDLPQLAEGKLP</sequence>
<dbReference type="EMBL" id="JACXYU010000008">
    <property type="protein sequence ID" value="MBD3933180.1"/>
    <property type="molecule type" value="Genomic_DNA"/>
</dbReference>
<accession>A0A927IDR3</accession>
<comment type="caution">
    <text evidence="7">The sequence shown here is derived from an EMBL/GenBank/DDBJ whole genome shotgun (WGS) entry which is preliminary data.</text>
</comment>
<reference evidence="7" key="1">
    <citation type="submission" date="2020-09" db="EMBL/GenBank/DDBJ databases">
        <title>Secondary metabolite and genome analysis of marine Streptomyces chumphonensis KK1-2T.</title>
        <authorList>
            <person name="Phongsopitanun W."/>
            <person name="Kanchanasin P."/>
            <person name="Pittayakhajonwut P."/>
            <person name="Suwanborirux K."/>
            <person name="Tanasupawat S."/>
        </authorList>
    </citation>
    <scope>NUCLEOTIDE SEQUENCE</scope>
    <source>
        <strain evidence="7">KK1-2</strain>
    </source>
</reference>
<comment type="similarity">
    <text evidence="1">Belongs to the SCO1/2 family.</text>
</comment>
<feature type="binding site" evidence="3">
    <location>
        <position position="104"/>
    </location>
    <ligand>
        <name>Cu cation</name>
        <dbReference type="ChEBI" id="CHEBI:23378"/>
    </ligand>
</feature>
<dbReference type="PROSITE" id="PS51352">
    <property type="entry name" value="THIOREDOXIN_2"/>
    <property type="match status" value="1"/>
</dbReference>
<feature type="disulfide bond" description="Redox-active" evidence="4">
    <location>
        <begin position="100"/>
        <end position="104"/>
    </location>
</feature>
<gene>
    <name evidence="7" type="ORF">IF129_16690</name>
</gene>
<dbReference type="RefSeq" id="WP_191210470.1">
    <property type="nucleotide sequence ID" value="NZ_BAABKL010000003.1"/>
</dbReference>
<protein>
    <submittedName>
        <fullName evidence="7">SCO family protein</fullName>
    </submittedName>
</protein>
<dbReference type="PANTHER" id="PTHR12151">
    <property type="entry name" value="ELECTRON TRANSPORT PROTIN SCO1/SENC FAMILY MEMBER"/>
    <property type="match status" value="1"/>
</dbReference>
<proteinExistence type="inferred from homology"/>
<evidence type="ECO:0000313" key="7">
    <source>
        <dbReference type="EMBL" id="MBD3933180.1"/>
    </source>
</evidence>
<dbReference type="CDD" id="cd02968">
    <property type="entry name" value="SCO"/>
    <property type="match status" value="1"/>
</dbReference>
<feature type="binding site" evidence="3">
    <location>
        <position position="190"/>
    </location>
    <ligand>
        <name>Cu cation</name>
        <dbReference type="ChEBI" id="CHEBI:23378"/>
    </ligand>
</feature>
<keyword evidence="8" id="KW-1185">Reference proteome</keyword>
<keyword evidence="2 3" id="KW-0186">Copper</keyword>